<evidence type="ECO:0000256" key="11">
    <source>
        <dbReference type="HAMAP-Rule" id="MF_01469"/>
    </source>
</evidence>
<keyword evidence="1 11" id="KW-0963">Cytoplasm</keyword>
<evidence type="ECO:0000256" key="3">
    <source>
        <dbReference type="ARBA" id="ARBA00022552"/>
    </source>
</evidence>
<dbReference type="GO" id="GO:0043822">
    <property type="term" value="F:ribonuclease M5 activity"/>
    <property type="evidence" value="ECO:0007669"/>
    <property type="project" value="UniProtKB-EC"/>
</dbReference>
<evidence type="ECO:0000313" key="14">
    <source>
        <dbReference type="EMBL" id="MDI4649430.1"/>
    </source>
</evidence>
<feature type="domain" description="Toprim" evidence="13">
    <location>
        <begin position="2"/>
        <end position="92"/>
    </location>
</feature>
<evidence type="ECO:0000256" key="6">
    <source>
        <dbReference type="ARBA" id="ARBA00022730"/>
    </source>
</evidence>
<dbReference type="InterPro" id="IPR034141">
    <property type="entry name" value="TOPRIM_RNase_M5-like"/>
</dbReference>
<evidence type="ECO:0000259" key="13">
    <source>
        <dbReference type="PROSITE" id="PS50880"/>
    </source>
</evidence>
<evidence type="ECO:0000256" key="4">
    <source>
        <dbReference type="ARBA" id="ARBA00022722"/>
    </source>
</evidence>
<evidence type="ECO:0000256" key="10">
    <source>
        <dbReference type="ARBA" id="ARBA00022884"/>
    </source>
</evidence>
<proteinExistence type="inferred from homology"/>
<keyword evidence="9" id="KW-0460">Magnesium</keyword>
<dbReference type="NCBIfam" id="TIGR00334">
    <property type="entry name" value="5S_RNA_mat_M5"/>
    <property type="match status" value="1"/>
</dbReference>
<reference evidence="14" key="1">
    <citation type="submission" date="2023-04" db="EMBL/GenBank/DDBJ databases">
        <title>Comparative genomic analysis of Cohnella hashimotonis sp. nov., isolated from the International Space Station.</title>
        <authorList>
            <person name="Venkateswaran K."/>
            <person name="Simpson A."/>
        </authorList>
    </citation>
    <scope>NUCLEOTIDE SEQUENCE</scope>
    <source>
        <strain evidence="14">F6_2S_P_1</strain>
    </source>
</reference>
<dbReference type="SMART" id="SM00493">
    <property type="entry name" value="TOPRIM"/>
    <property type="match status" value="1"/>
</dbReference>
<keyword evidence="15" id="KW-1185">Reference proteome</keyword>
<keyword evidence="5" id="KW-0479">Metal-binding</keyword>
<keyword evidence="7 11" id="KW-0255">Endonuclease</keyword>
<comment type="subcellular location">
    <subcellularLocation>
        <location evidence="11">Cytoplasm</location>
    </subcellularLocation>
</comment>
<accession>A0ABT6TRN4</accession>
<dbReference type="InterPro" id="IPR025156">
    <property type="entry name" value="RNase_M5_C"/>
</dbReference>
<dbReference type="PROSITE" id="PS50880">
    <property type="entry name" value="TOPRIM"/>
    <property type="match status" value="1"/>
</dbReference>
<organism evidence="14 15">
    <name type="scientific">Cohnella hashimotonis</name>
    <dbReference type="NCBI Taxonomy" id="2826895"/>
    <lineage>
        <taxon>Bacteria</taxon>
        <taxon>Bacillati</taxon>
        <taxon>Bacillota</taxon>
        <taxon>Bacilli</taxon>
        <taxon>Bacillales</taxon>
        <taxon>Paenibacillaceae</taxon>
        <taxon>Cohnella</taxon>
    </lineage>
</organism>
<keyword evidence="3 11" id="KW-0698">rRNA processing</keyword>
<dbReference type="HAMAP" id="MF_01469">
    <property type="entry name" value="RNase_M5"/>
    <property type="match status" value="1"/>
</dbReference>
<evidence type="ECO:0000256" key="2">
    <source>
        <dbReference type="ARBA" id="ARBA00022517"/>
    </source>
</evidence>
<keyword evidence="8 11" id="KW-0378">Hydrolase</keyword>
<evidence type="ECO:0000256" key="8">
    <source>
        <dbReference type="ARBA" id="ARBA00022801"/>
    </source>
</evidence>
<comment type="catalytic activity">
    <reaction evidence="11">
        <text>Endonucleolytic cleavage of RNA, removing 21 and 42 nucleotides, respectively, from the 5'- and 3'-termini of a 5S-rRNA precursor.</text>
        <dbReference type="EC" id="3.1.26.8"/>
    </reaction>
</comment>
<keyword evidence="2 11" id="KW-0690">Ribosome biogenesis</keyword>
<evidence type="ECO:0000313" key="15">
    <source>
        <dbReference type="Proteomes" id="UP001161691"/>
    </source>
</evidence>
<name>A0ABT6TRN4_9BACL</name>
<dbReference type="Pfam" id="PF01751">
    <property type="entry name" value="Toprim"/>
    <property type="match status" value="1"/>
</dbReference>
<evidence type="ECO:0000256" key="1">
    <source>
        <dbReference type="ARBA" id="ARBA00022490"/>
    </source>
</evidence>
<evidence type="ECO:0000256" key="5">
    <source>
        <dbReference type="ARBA" id="ARBA00022723"/>
    </source>
</evidence>
<dbReference type="InterPro" id="IPR006171">
    <property type="entry name" value="TOPRIM_dom"/>
</dbReference>
<dbReference type="Proteomes" id="UP001161691">
    <property type="component" value="Unassembled WGS sequence"/>
</dbReference>
<keyword evidence="4 11" id="KW-0540">Nuclease</keyword>
<dbReference type="PANTHER" id="PTHR39156">
    <property type="entry name" value="RIBONUCLEASE M5"/>
    <property type="match status" value="1"/>
</dbReference>
<comment type="caution">
    <text evidence="14">The sequence shown here is derived from an EMBL/GenBank/DDBJ whole genome shotgun (WGS) entry which is preliminary data.</text>
</comment>
<keyword evidence="10 11" id="KW-0694">RNA-binding</keyword>
<dbReference type="Pfam" id="PF13331">
    <property type="entry name" value="DUF4093"/>
    <property type="match status" value="1"/>
</dbReference>
<dbReference type="SUPFAM" id="SSF110455">
    <property type="entry name" value="Toprim domain"/>
    <property type="match status" value="1"/>
</dbReference>
<dbReference type="CDD" id="cd01027">
    <property type="entry name" value="TOPRIM_RNase_M5_like"/>
    <property type="match status" value="1"/>
</dbReference>
<dbReference type="PANTHER" id="PTHR39156:SF1">
    <property type="entry name" value="RIBONUCLEASE M5"/>
    <property type="match status" value="1"/>
</dbReference>
<keyword evidence="6 11" id="KW-0699">rRNA-binding</keyword>
<evidence type="ECO:0000256" key="12">
    <source>
        <dbReference type="NCBIfam" id="TIGR00334"/>
    </source>
</evidence>
<protein>
    <recommendedName>
        <fullName evidence="11 12">Ribonuclease M5</fullName>
        <ecNumber evidence="11 12">3.1.26.8</ecNumber>
    </recommendedName>
    <alternativeName>
        <fullName evidence="11">RNase M5</fullName>
    </alternativeName>
    <alternativeName>
        <fullName evidence="11">Ribosomal RNA terminal maturase M5</fullName>
    </alternativeName>
</protein>
<evidence type="ECO:0000256" key="7">
    <source>
        <dbReference type="ARBA" id="ARBA00022759"/>
    </source>
</evidence>
<dbReference type="EC" id="3.1.26.8" evidence="11 12"/>
<evidence type="ECO:0000256" key="9">
    <source>
        <dbReference type="ARBA" id="ARBA00022842"/>
    </source>
</evidence>
<comment type="similarity">
    <text evidence="11">Belongs to the ribonuclease M5 family.</text>
</comment>
<comment type="function">
    <text evidence="11">Required for correct processing of both the 5' and 3' ends of 5S rRNA precursor. Cleaves both sides of a double-stranded region yielding mature 5S rRNA in one step.</text>
</comment>
<dbReference type="EMBL" id="JAGRPV010000001">
    <property type="protein sequence ID" value="MDI4649430.1"/>
    <property type="molecule type" value="Genomic_DNA"/>
</dbReference>
<gene>
    <name evidence="11 14" type="primary">rnmV</name>
    <name evidence="14" type="ORF">KB449_31145</name>
</gene>
<dbReference type="InterPro" id="IPR004466">
    <property type="entry name" value="RNase_M5"/>
</dbReference>
<sequence length="230" mass="23983">MAEIIVVEGKEDTVAIRRAVDADTIETGGSAIDEKVLRRIELARERRGVIIFTDPDVPGEKIRKIIEARVPGCSHAFLAKADARGKDGIGVEHASPEAIRAALARVRASAGGRIAVSAHGAIAQSGAEAASAATASEAATAGVDAVGADHRASASASAGAGEPEIAWPDLIDAGLIVHPAAASRRERMGELLGIGYANGKQFYKRLGMFRITRTEFAEALRQLTREGVGE</sequence>
<dbReference type="Gene3D" id="3.40.1360.10">
    <property type="match status" value="1"/>
</dbReference>